<evidence type="ECO:0000259" key="6">
    <source>
        <dbReference type="PROSITE" id="PS50893"/>
    </source>
</evidence>
<dbReference type="eggNOG" id="COG1121">
    <property type="taxonomic scope" value="Bacteria"/>
</dbReference>
<dbReference type="HOGENOM" id="CLU_000604_1_11_4"/>
<dbReference type="Gene3D" id="3.40.50.300">
    <property type="entry name" value="P-loop containing nucleotide triphosphate hydrolases"/>
    <property type="match status" value="1"/>
</dbReference>
<dbReference type="PROSITE" id="PS00211">
    <property type="entry name" value="ABC_TRANSPORTER_1"/>
    <property type="match status" value="1"/>
</dbReference>
<comment type="similarity">
    <text evidence="1">Belongs to the ABC transporter superfamily.</text>
</comment>
<dbReference type="Pfam" id="PF00005">
    <property type="entry name" value="ABC_tran"/>
    <property type="match status" value="1"/>
</dbReference>
<dbReference type="PANTHER" id="PTHR42734:SF5">
    <property type="entry name" value="IRON TRANSPORT SYSTEM ATP-BINDING PROTEIN HI_0361-RELATED"/>
    <property type="match status" value="1"/>
</dbReference>
<keyword evidence="3" id="KW-1003">Cell membrane</keyword>
<dbReference type="InterPro" id="IPR003593">
    <property type="entry name" value="AAA+_ATPase"/>
</dbReference>
<dbReference type="STRING" id="1072685.IX83_00450"/>
<keyword evidence="4" id="KW-0547">Nucleotide-binding</keyword>
<dbReference type="InterPro" id="IPR027417">
    <property type="entry name" value="P-loop_NTPase"/>
</dbReference>
<evidence type="ECO:0000256" key="3">
    <source>
        <dbReference type="ARBA" id="ARBA00022475"/>
    </source>
</evidence>
<dbReference type="InterPro" id="IPR017871">
    <property type="entry name" value="ABC_transporter-like_CS"/>
</dbReference>
<organism evidence="7 8">
    <name type="scientific">Basilea psittacipulmonis DSM 24701</name>
    <dbReference type="NCBI Taxonomy" id="1072685"/>
    <lineage>
        <taxon>Bacteria</taxon>
        <taxon>Pseudomonadati</taxon>
        <taxon>Pseudomonadota</taxon>
        <taxon>Betaproteobacteria</taxon>
        <taxon>Burkholderiales</taxon>
        <taxon>Alcaligenaceae</taxon>
        <taxon>Basilea</taxon>
    </lineage>
</organism>
<protein>
    <recommendedName>
        <fullName evidence="6">ABC transporter domain-containing protein</fullName>
    </recommendedName>
</protein>
<dbReference type="SUPFAM" id="SSF52540">
    <property type="entry name" value="P-loop containing nucleoside triphosphate hydrolases"/>
    <property type="match status" value="1"/>
</dbReference>
<evidence type="ECO:0000256" key="2">
    <source>
        <dbReference type="ARBA" id="ARBA00022448"/>
    </source>
</evidence>
<dbReference type="InterPro" id="IPR050153">
    <property type="entry name" value="Metal_Ion_Import_ABC"/>
</dbReference>
<dbReference type="GO" id="GO:0005524">
    <property type="term" value="F:ATP binding"/>
    <property type="evidence" value="ECO:0007669"/>
    <property type="project" value="UniProtKB-KW"/>
</dbReference>
<evidence type="ECO:0000256" key="1">
    <source>
        <dbReference type="ARBA" id="ARBA00005417"/>
    </source>
</evidence>
<dbReference type="CDD" id="cd03235">
    <property type="entry name" value="ABC_Metallic_Cations"/>
    <property type="match status" value="1"/>
</dbReference>
<keyword evidence="5" id="KW-0067">ATP-binding</keyword>
<dbReference type="AlphaFoldDB" id="A0A077DAR6"/>
<dbReference type="Proteomes" id="UP000028945">
    <property type="component" value="Chromosome"/>
</dbReference>
<keyword evidence="8" id="KW-1185">Reference proteome</keyword>
<dbReference type="SMART" id="SM00382">
    <property type="entry name" value="AAA"/>
    <property type="match status" value="1"/>
</dbReference>
<name>A0A077DAR6_9BURK</name>
<keyword evidence="3" id="KW-0472">Membrane</keyword>
<gene>
    <name evidence="7" type="ORF">IX83_00450</name>
</gene>
<dbReference type="PANTHER" id="PTHR42734">
    <property type="entry name" value="METAL TRANSPORT SYSTEM ATP-BINDING PROTEIN TM_0124-RELATED"/>
    <property type="match status" value="1"/>
</dbReference>
<dbReference type="InterPro" id="IPR003439">
    <property type="entry name" value="ABC_transporter-like_ATP-bd"/>
</dbReference>
<dbReference type="PROSITE" id="PS50893">
    <property type="entry name" value="ABC_TRANSPORTER_2"/>
    <property type="match status" value="1"/>
</dbReference>
<dbReference type="EMBL" id="CP009238">
    <property type="protein sequence ID" value="AIL31995.1"/>
    <property type="molecule type" value="Genomic_DNA"/>
</dbReference>
<evidence type="ECO:0000256" key="5">
    <source>
        <dbReference type="ARBA" id="ARBA00022840"/>
    </source>
</evidence>
<proteinExistence type="inferred from homology"/>
<dbReference type="OrthoDB" id="9806726at2"/>
<evidence type="ECO:0000256" key="4">
    <source>
        <dbReference type="ARBA" id="ARBA00022741"/>
    </source>
</evidence>
<evidence type="ECO:0000313" key="8">
    <source>
        <dbReference type="Proteomes" id="UP000028945"/>
    </source>
</evidence>
<dbReference type="KEGG" id="bpsi:IX83_00450"/>
<dbReference type="GO" id="GO:0016887">
    <property type="term" value="F:ATP hydrolysis activity"/>
    <property type="evidence" value="ECO:0007669"/>
    <property type="project" value="InterPro"/>
</dbReference>
<dbReference type="RefSeq" id="WP_038497883.1">
    <property type="nucleotide sequence ID" value="NZ_AFWK01000051.1"/>
</dbReference>
<feature type="domain" description="ABC transporter" evidence="6">
    <location>
        <begin position="4"/>
        <end position="229"/>
    </location>
</feature>
<reference evidence="7 8" key="1">
    <citation type="journal article" date="2014" name="BMC Genomics">
        <title>A genomic perspective on a new bacterial genus and species from the Alcaligenaceae family, Basilea psittacipulmonis.</title>
        <authorList>
            <person name="Whiteson K.L."/>
            <person name="Hernandez D."/>
            <person name="Lazarevic V."/>
            <person name="Gaia N."/>
            <person name="Farinelli L."/>
            <person name="Francois P."/>
            <person name="Pilo P."/>
            <person name="Frey J."/>
            <person name="Schrenzel J."/>
        </authorList>
    </citation>
    <scope>NUCLEOTIDE SEQUENCE [LARGE SCALE GENOMIC DNA]</scope>
    <source>
        <strain evidence="7 8">DSM 24701</strain>
    </source>
</reference>
<keyword evidence="2" id="KW-0813">Transport</keyword>
<evidence type="ECO:0000313" key="7">
    <source>
        <dbReference type="EMBL" id="AIL31995.1"/>
    </source>
</evidence>
<accession>A0A077DAR6</accession>
<sequence>MNVFECEHLSLSWGNKQVVVDLNVEFSQGELIAILGPNGAGKSTLVKAMMGLLKPSAGVIRKNPNLRYALLPQSSEIDKTFPMTVYDLVAMGAWNQVGVFKSYSKQIKQKIADAMERVGLKNHSHSLIGELSGGQFQRALFARLMVTDASVFVLDEPFAAIDAYTRDDLLCIIRDWHAEGRTVIAVLHDIDLAKANFNQCLLLSDTIRAWGSVDAVITPENLEKARQQRSF</sequence>